<gene>
    <name evidence="13" type="ORF">A3F51_03250</name>
</gene>
<dbReference type="GO" id="GO:0008409">
    <property type="term" value="F:5'-3' exonuclease activity"/>
    <property type="evidence" value="ECO:0007669"/>
    <property type="project" value="InterPro"/>
</dbReference>
<sequence length="879" mass="98713">MAKPKTSQTRRLILLDAHAILHRAYHALPDFATTRGEPTGALYGLSAMLIGIIENLKPDYVVACYDVKGPTYRHEVYKEYKAQRKAADDDLITQMGRSRDIFTALDIPIYDEQGFEADDMLGTIVEQVTNKIQDSRFKIQEKSRNKIRKHLNSSRSLSLAMNKVGSDNKLEIIIASGDMDTLQLVRGEEVKVYTFKKGIKDTIMYDEKAVKDRFGFGPELVADYKGLRGDPSDNIIGVKGIGEKTATILITTFGTIEDIYRELEAGHEGKFIKAGITPRIIQLLKDNKEEAEFSKMLATIRRDAPITFTLPEKTFKESLDIKKVTKLWMELEFRTLVQRLQKVVGISSGTSSAHNVVIPAKAGIQNDKLGKEKNSGQPQTGTAQHLAISTDSAVLDSRLRGDDTNGTSLFSQPGDRDDFNQTAVALWLVNSNLTNPTLDDMLNFTNTDSYEEAKKIIFTELDKRNLRKIYTSIELPLIPITEKMEKRGIKIDDIVLKDLSHKYHAEANRLEKEIWKQAGLEFNISSPKQLGEVLFDKLNLTAKNMKKTTGGARSTRESELEKLRDLHPIVPMIFEYRELTKLLSTYIDAIPPLLDENKRLHSHLVSAGSTTGRMASINPNLQNIPIRSDLGKAIRHAFVAEKGFKLCGFDYSQMELRIAAFLSGDEKMIEIFKGGEDVHASVASFVFGVSLNKVTSDMRRQAKAINFGMIYGMGVTALQKSIGTNRAEAQKFYNNYFKTFSTLANYLGQVKSETARKGYTETFYGRRRYFEGINSKIPFIKAAAERTAINAPIQGTGADMIKIAMIDIDHYITENKLENEVFALLQVHDELVYEIRQSLAEKVSKDIKKIMESVMSEQDTKGVILKAESAIGNTWGELK</sequence>
<keyword evidence="4" id="KW-0548">Nucleotidyltransferase</keyword>
<dbReference type="Proteomes" id="UP000178089">
    <property type="component" value="Unassembled WGS sequence"/>
</dbReference>
<dbReference type="GO" id="GO:0003677">
    <property type="term" value="F:DNA binding"/>
    <property type="evidence" value="ECO:0007669"/>
    <property type="project" value="UniProtKB-KW"/>
</dbReference>
<dbReference type="CDD" id="cd08637">
    <property type="entry name" value="DNA_pol_A_pol_I_C"/>
    <property type="match status" value="1"/>
</dbReference>
<evidence type="ECO:0000313" key="13">
    <source>
        <dbReference type="EMBL" id="OHA29716.1"/>
    </source>
</evidence>
<evidence type="ECO:0000256" key="6">
    <source>
        <dbReference type="ARBA" id="ARBA00022763"/>
    </source>
</evidence>
<evidence type="ECO:0000256" key="10">
    <source>
        <dbReference type="ARBA" id="ARBA00049244"/>
    </source>
</evidence>
<dbReference type="SMART" id="SM00279">
    <property type="entry name" value="HhH2"/>
    <property type="match status" value="1"/>
</dbReference>
<evidence type="ECO:0000256" key="2">
    <source>
        <dbReference type="ARBA" id="ARBA00012417"/>
    </source>
</evidence>
<keyword evidence="5" id="KW-0235">DNA replication</keyword>
<evidence type="ECO:0000256" key="3">
    <source>
        <dbReference type="ARBA" id="ARBA00022679"/>
    </source>
</evidence>
<dbReference type="InterPro" id="IPR019760">
    <property type="entry name" value="DNA-dir_DNA_pol_A_CS"/>
</dbReference>
<dbReference type="Pfam" id="PF02739">
    <property type="entry name" value="5_3_exonuc_N"/>
    <property type="match status" value="1"/>
</dbReference>
<feature type="domain" description="5'-3' exonuclease" evidence="11">
    <location>
        <begin position="10"/>
        <end position="316"/>
    </location>
</feature>
<dbReference type="SUPFAM" id="SSF56672">
    <property type="entry name" value="DNA/RNA polymerases"/>
    <property type="match status" value="1"/>
</dbReference>
<dbReference type="FunFam" id="1.10.150.20:FF:000002">
    <property type="entry name" value="DNA polymerase I"/>
    <property type="match status" value="1"/>
</dbReference>
<dbReference type="InterPro" id="IPR036279">
    <property type="entry name" value="5-3_exonuclease_C_sf"/>
</dbReference>
<dbReference type="PANTHER" id="PTHR10133">
    <property type="entry name" value="DNA POLYMERASE I"/>
    <property type="match status" value="1"/>
</dbReference>
<feature type="domain" description="DNA-directed DNA polymerase family A palm" evidence="12">
    <location>
        <begin position="631"/>
        <end position="839"/>
    </location>
</feature>
<comment type="caution">
    <text evidence="13">The sequence shown here is derived from an EMBL/GenBank/DDBJ whole genome shotgun (WGS) entry which is preliminary data.</text>
</comment>
<dbReference type="SMART" id="SM00482">
    <property type="entry name" value="POLAc"/>
    <property type="match status" value="1"/>
</dbReference>
<evidence type="ECO:0000256" key="1">
    <source>
        <dbReference type="ARBA" id="ARBA00007705"/>
    </source>
</evidence>
<dbReference type="GO" id="GO:0003887">
    <property type="term" value="F:DNA-directed DNA polymerase activity"/>
    <property type="evidence" value="ECO:0007669"/>
    <property type="project" value="UniProtKB-KW"/>
</dbReference>
<evidence type="ECO:0000256" key="8">
    <source>
        <dbReference type="ARBA" id="ARBA00023125"/>
    </source>
</evidence>
<dbReference type="Gene3D" id="1.10.150.20">
    <property type="entry name" value="5' to 3' exonuclease, C-terminal subdomain"/>
    <property type="match status" value="2"/>
</dbReference>
<dbReference type="GO" id="GO:0006261">
    <property type="term" value="P:DNA-templated DNA replication"/>
    <property type="evidence" value="ECO:0007669"/>
    <property type="project" value="InterPro"/>
</dbReference>
<dbReference type="Pfam" id="PF00476">
    <property type="entry name" value="DNA_pol_A"/>
    <property type="match status" value="1"/>
</dbReference>
<keyword evidence="8" id="KW-0238">DNA-binding</keyword>
<dbReference type="InterPro" id="IPR020045">
    <property type="entry name" value="DNA_polI_H3TH"/>
</dbReference>
<reference evidence="13 14" key="1">
    <citation type="journal article" date="2016" name="Nat. Commun.">
        <title>Thousands of microbial genomes shed light on interconnected biogeochemical processes in an aquifer system.</title>
        <authorList>
            <person name="Anantharaman K."/>
            <person name="Brown C.T."/>
            <person name="Hug L.A."/>
            <person name="Sharon I."/>
            <person name="Castelle C.J."/>
            <person name="Probst A.J."/>
            <person name="Thomas B.C."/>
            <person name="Singh A."/>
            <person name="Wilkins M.J."/>
            <person name="Karaoz U."/>
            <person name="Brodie E.L."/>
            <person name="Williams K.H."/>
            <person name="Hubbard S.S."/>
            <person name="Banfield J.F."/>
        </authorList>
    </citation>
    <scope>NUCLEOTIDE SEQUENCE [LARGE SCALE GENOMIC DNA]</scope>
</reference>
<dbReference type="Gene3D" id="3.40.50.1010">
    <property type="entry name" value="5'-nuclease"/>
    <property type="match status" value="1"/>
</dbReference>
<keyword evidence="9" id="KW-0234">DNA repair</keyword>
<dbReference type="InterPro" id="IPR008918">
    <property type="entry name" value="HhH2"/>
</dbReference>
<dbReference type="CDD" id="cd09898">
    <property type="entry name" value="H3TH_53EXO"/>
    <property type="match status" value="1"/>
</dbReference>
<evidence type="ECO:0000256" key="5">
    <source>
        <dbReference type="ARBA" id="ARBA00022705"/>
    </source>
</evidence>
<dbReference type="AlphaFoldDB" id="A0A1G2N0N4"/>
<dbReference type="InterPro" id="IPR002421">
    <property type="entry name" value="5-3_exonuclease"/>
</dbReference>
<evidence type="ECO:0000313" key="14">
    <source>
        <dbReference type="Proteomes" id="UP000178089"/>
    </source>
</evidence>
<dbReference type="EC" id="2.7.7.7" evidence="2"/>
<dbReference type="GO" id="GO:0006302">
    <property type="term" value="P:double-strand break repair"/>
    <property type="evidence" value="ECO:0007669"/>
    <property type="project" value="TreeGrafter"/>
</dbReference>
<dbReference type="InterPro" id="IPR043502">
    <property type="entry name" value="DNA/RNA_pol_sf"/>
</dbReference>
<dbReference type="FunFam" id="1.20.1060.10:FF:000001">
    <property type="entry name" value="DNA polymerase I"/>
    <property type="match status" value="1"/>
</dbReference>
<dbReference type="EMBL" id="MHRT01000001">
    <property type="protein sequence ID" value="OHA29716.1"/>
    <property type="molecule type" value="Genomic_DNA"/>
</dbReference>
<evidence type="ECO:0000256" key="7">
    <source>
        <dbReference type="ARBA" id="ARBA00022932"/>
    </source>
</evidence>
<dbReference type="PRINTS" id="PR00868">
    <property type="entry name" value="DNAPOLI"/>
</dbReference>
<dbReference type="InterPro" id="IPR002298">
    <property type="entry name" value="DNA_polymerase_A"/>
</dbReference>
<evidence type="ECO:0000259" key="11">
    <source>
        <dbReference type="SMART" id="SM00475"/>
    </source>
</evidence>
<keyword evidence="6" id="KW-0227">DNA damage</keyword>
<comment type="similarity">
    <text evidence="1">Belongs to the DNA polymerase type-A family.</text>
</comment>
<dbReference type="Gene3D" id="1.20.1060.10">
    <property type="entry name" value="Taq DNA Polymerase, Chain T, domain 4"/>
    <property type="match status" value="1"/>
</dbReference>
<dbReference type="Gene3D" id="3.30.70.370">
    <property type="match status" value="1"/>
</dbReference>
<dbReference type="InterPro" id="IPR020046">
    <property type="entry name" value="5-3_exonucl_a-hlix_arch_N"/>
</dbReference>
<dbReference type="SUPFAM" id="SSF47807">
    <property type="entry name" value="5' to 3' exonuclease, C-terminal subdomain"/>
    <property type="match status" value="1"/>
</dbReference>
<dbReference type="PROSITE" id="PS00447">
    <property type="entry name" value="DNA_POLYMERASE_A"/>
    <property type="match status" value="1"/>
</dbReference>
<comment type="catalytic activity">
    <reaction evidence="10">
        <text>DNA(n) + a 2'-deoxyribonucleoside 5'-triphosphate = DNA(n+1) + diphosphate</text>
        <dbReference type="Rhea" id="RHEA:22508"/>
        <dbReference type="Rhea" id="RHEA-COMP:17339"/>
        <dbReference type="Rhea" id="RHEA-COMP:17340"/>
        <dbReference type="ChEBI" id="CHEBI:33019"/>
        <dbReference type="ChEBI" id="CHEBI:61560"/>
        <dbReference type="ChEBI" id="CHEBI:173112"/>
        <dbReference type="EC" id="2.7.7.7"/>
    </reaction>
</comment>
<evidence type="ECO:0000259" key="12">
    <source>
        <dbReference type="SMART" id="SM00482"/>
    </source>
</evidence>
<name>A0A1G2N0N4_9BACT</name>
<dbReference type="SMART" id="SM00475">
    <property type="entry name" value="53EXOc"/>
    <property type="match status" value="1"/>
</dbReference>
<dbReference type="InterPro" id="IPR001098">
    <property type="entry name" value="DNA-dir_DNA_pol_A_palm_dom"/>
</dbReference>
<dbReference type="Pfam" id="PF01367">
    <property type="entry name" value="5_3_exonuc"/>
    <property type="match status" value="1"/>
</dbReference>
<dbReference type="FunFam" id="1.10.150.20:FF:000003">
    <property type="entry name" value="DNA polymerase I"/>
    <property type="match status" value="1"/>
</dbReference>
<dbReference type="STRING" id="1802315.A3F51_03250"/>
<dbReference type="SUPFAM" id="SSF88723">
    <property type="entry name" value="PIN domain-like"/>
    <property type="match status" value="1"/>
</dbReference>
<organism evidence="13 14">
    <name type="scientific">Candidatus Taylorbacteria bacterium RIFCSPHIGHO2_12_FULL_45_16</name>
    <dbReference type="NCBI Taxonomy" id="1802315"/>
    <lineage>
        <taxon>Bacteria</taxon>
        <taxon>Candidatus Tayloriibacteriota</taxon>
    </lineage>
</organism>
<dbReference type="PANTHER" id="PTHR10133:SF27">
    <property type="entry name" value="DNA POLYMERASE NU"/>
    <property type="match status" value="1"/>
</dbReference>
<dbReference type="CDD" id="cd09859">
    <property type="entry name" value="PIN_53EXO"/>
    <property type="match status" value="1"/>
</dbReference>
<dbReference type="InterPro" id="IPR029060">
    <property type="entry name" value="PIN-like_dom_sf"/>
</dbReference>
<evidence type="ECO:0000256" key="4">
    <source>
        <dbReference type="ARBA" id="ARBA00022695"/>
    </source>
</evidence>
<keyword evidence="3" id="KW-0808">Transferase</keyword>
<keyword evidence="7" id="KW-0239">DNA-directed DNA polymerase</keyword>
<protein>
    <recommendedName>
        <fullName evidence="2">DNA-directed DNA polymerase</fullName>
        <ecNumber evidence="2">2.7.7.7</ecNumber>
    </recommendedName>
</protein>
<proteinExistence type="inferred from homology"/>
<evidence type="ECO:0000256" key="9">
    <source>
        <dbReference type="ARBA" id="ARBA00023204"/>
    </source>
</evidence>
<accession>A0A1G2N0N4</accession>